<protein>
    <recommendedName>
        <fullName evidence="4">B box-type domain-containing protein</fullName>
    </recommendedName>
</protein>
<keyword evidence="1" id="KW-0677">Repeat</keyword>
<keyword evidence="2" id="KW-0862">Zinc</keyword>
<dbReference type="PROSITE" id="PS50119">
    <property type="entry name" value="ZF_BBOX"/>
    <property type="match status" value="1"/>
</dbReference>
<gene>
    <name evidence="5" type="ORF">DPMN_148322</name>
</gene>
<evidence type="ECO:0000256" key="2">
    <source>
        <dbReference type="PROSITE-ProRule" id="PRU00024"/>
    </source>
</evidence>
<dbReference type="InterPro" id="IPR011042">
    <property type="entry name" value="6-blade_b-propeller_TolB-like"/>
</dbReference>
<reference evidence="5" key="1">
    <citation type="journal article" date="2019" name="bioRxiv">
        <title>The Genome of the Zebra Mussel, Dreissena polymorpha: A Resource for Invasive Species Research.</title>
        <authorList>
            <person name="McCartney M.A."/>
            <person name="Auch B."/>
            <person name="Kono T."/>
            <person name="Mallez S."/>
            <person name="Zhang Y."/>
            <person name="Obille A."/>
            <person name="Becker A."/>
            <person name="Abrahante J.E."/>
            <person name="Garbe J."/>
            <person name="Badalamenti J.P."/>
            <person name="Herman A."/>
            <person name="Mangelson H."/>
            <person name="Liachko I."/>
            <person name="Sullivan S."/>
            <person name="Sone E.D."/>
            <person name="Koren S."/>
            <person name="Silverstein K.A.T."/>
            <person name="Beckman K.B."/>
            <person name="Gohl D.M."/>
        </authorList>
    </citation>
    <scope>NUCLEOTIDE SEQUENCE</scope>
    <source>
        <strain evidence="5">Duluth1</strain>
        <tissue evidence="5">Whole animal</tissue>
    </source>
</reference>
<sequence>MATGSFPTVEKRSPMVEGFCSTSLEERNFEEYADMYCETSTVSNKEHTTFGRGDIQKWSGLKEAEDFIRKCFVHKDKTLTLFCNDHIQLCCSYCVETNHSQCSKVTPIDELSNMQSTDLQGLSVELETVLGKIKSLMITQEASVQSLQATFKEHEAFLIDQMLVKINTAIYESDIISVSMSDENEQYIREEMCSSVLSILNAFDKSSVNELIEMKEEVTSLKESITYSINKCTDIQNALTQYCDITKTIGSNKELCFILRIKSQLKIRQALSVLGKLDHVLTVTGKSAHNTVTIPSDSTFCIIEGLCVLPDGEILVVDSQNKKVKLLNQQYQVVSHLDVPTCHLAICQITPNRVAVAMDDNIKTHEVQFITVFQSQLVAGRKFQLQHDCFGIAHHQGDLYIAGGTALYKYTLGGKLVSRLYQERTRKQYVMQCVVSPTGDKLYISNRYMPRIITLTRDGTVLAIFKDPDFGYRCNVNVTPAGQVLVCLTCSIIQVDSEGRRKLATLAKPETNEGVWQLRSVCYSSTASSIIVGPGDEILVFKVE</sequence>
<evidence type="ECO:0000256" key="3">
    <source>
        <dbReference type="PROSITE-ProRule" id="PRU00504"/>
    </source>
</evidence>
<dbReference type="Pfam" id="PF00643">
    <property type="entry name" value="zf-B_box"/>
    <property type="match status" value="1"/>
</dbReference>
<name>A0A9D4F9C5_DREPO</name>
<evidence type="ECO:0000256" key="1">
    <source>
        <dbReference type="ARBA" id="ARBA00022737"/>
    </source>
</evidence>
<dbReference type="Gene3D" id="2.120.10.30">
    <property type="entry name" value="TolB, C-terminal domain"/>
    <property type="match status" value="1"/>
</dbReference>
<keyword evidence="2" id="KW-0863">Zinc-finger</keyword>
<evidence type="ECO:0000313" key="6">
    <source>
        <dbReference type="Proteomes" id="UP000828390"/>
    </source>
</evidence>
<keyword evidence="2" id="KW-0479">Metal-binding</keyword>
<organism evidence="5 6">
    <name type="scientific">Dreissena polymorpha</name>
    <name type="common">Zebra mussel</name>
    <name type="synonym">Mytilus polymorpha</name>
    <dbReference type="NCBI Taxonomy" id="45954"/>
    <lineage>
        <taxon>Eukaryota</taxon>
        <taxon>Metazoa</taxon>
        <taxon>Spiralia</taxon>
        <taxon>Lophotrochozoa</taxon>
        <taxon>Mollusca</taxon>
        <taxon>Bivalvia</taxon>
        <taxon>Autobranchia</taxon>
        <taxon>Heteroconchia</taxon>
        <taxon>Euheterodonta</taxon>
        <taxon>Imparidentia</taxon>
        <taxon>Neoheterodontei</taxon>
        <taxon>Myida</taxon>
        <taxon>Dreissenoidea</taxon>
        <taxon>Dreissenidae</taxon>
        <taxon>Dreissena</taxon>
    </lineage>
</organism>
<dbReference type="GO" id="GO:0008270">
    <property type="term" value="F:zinc ion binding"/>
    <property type="evidence" value="ECO:0007669"/>
    <property type="project" value="UniProtKB-KW"/>
</dbReference>
<reference evidence="5" key="2">
    <citation type="submission" date="2020-11" db="EMBL/GenBank/DDBJ databases">
        <authorList>
            <person name="McCartney M.A."/>
            <person name="Auch B."/>
            <person name="Kono T."/>
            <person name="Mallez S."/>
            <person name="Becker A."/>
            <person name="Gohl D.M."/>
            <person name="Silverstein K.A.T."/>
            <person name="Koren S."/>
            <person name="Bechman K.B."/>
            <person name="Herman A."/>
            <person name="Abrahante J.E."/>
            <person name="Garbe J."/>
        </authorList>
    </citation>
    <scope>NUCLEOTIDE SEQUENCE</scope>
    <source>
        <strain evidence="5">Duluth1</strain>
        <tissue evidence="5">Whole animal</tissue>
    </source>
</reference>
<feature type="domain" description="B box-type" evidence="4">
    <location>
        <begin position="66"/>
        <end position="108"/>
    </location>
</feature>
<dbReference type="EMBL" id="JAIWYP010000007">
    <property type="protein sequence ID" value="KAH3794784.1"/>
    <property type="molecule type" value="Genomic_DNA"/>
</dbReference>
<dbReference type="Gene3D" id="3.30.160.60">
    <property type="entry name" value="Classic Zinc Finger"/>
    <property type="match status" value="1"/>
</dbReference>
<dbReference type="InterPro" id="IPR000315">
    <property type="entry name" value="Znf_B-box"/>
</dbReference>
<feature type="repeat" description="NHL" evidence="3">
    <location>
        <begin position="300"/>
        <end position="330"/>
    </location>
</feature>
<dbReference type="InterPro" id="IPR001258">
    <property type="entry name" value="NHL_repeat"/>
</dbReference>
<proteinExistence type="predicted"/>
<dbReference type="OrthoDB" id="6270329at2759"/>
<comment type="caution">
    <text evidence="5">The sequence shown here is derived from an EMBL/GenBank/DDBJ whole genome shotgun (WGS) entry which is preliminary data.</text>
</comment>
<evidence type="ECO:0000259" key="4">
    <source>
        <dbReference type="PROSITE" id="PS50119"/>
    </source>
</evidence>
<dbReference type="SUPFAM" id="SSF57845">
    <property type="entry name" value="B-box zinc-binding domain"/>
    <property type="match status" value="1"/>
</dbReference>
<evidence type="ECO:0000313" key="5">
    <source>
        <dbReference type="EMBL" id="KAH3794784.1"/>
    </source>
</evidence>
<dbReference type="SUPFAM" id="SSF101898">
    <property type="entry name" value="NHL repeat"/>
    <property type="match status" value="1"/>
</dbReference>
<dbReference type="AlphaFoldDB" id="A0A9D4F9C5"/>
<accession>A0A9D4F9C5</accession>
<dbReference type="PROSITE" id="PS51125">
    <property type="entry name" value="NHL"/>
    <property type="match status" value="1"/>
</dbReference>
<dbReference type="CDD" id="cd19756">
    <property type="entry name" value="Bbox2"/>
    <property type="match status" value="1"/>
</dbReference>
<dbReference type="Proteomes" id="UP000828390">
    <property type="component" value="Unassembled WGS sequence"/>
</dbReference>
<keyword evidence="6" id="KW-1185">Reference proteome</keyword>